<reference evidence="1 2" key="1">
    <citation type="submission" date="2017-01" db="EMBL/GenBank/DDBJ databases">
        <title>Novel large sulfur bacteria in the metagenomes of groundwater-fed chemosynthetic microbial mats in the Lake Huron basin.</title>
        <authorList>
            <person name="Sharrar A.M."/>
            <person name="Flood B.E."/>
            <person name="Bailey J.V."/>
            <person name="Jones D.S."/>
            <person name="Biddanda B."/>
            <person name="Ruberg S.A."/>
            <person name="Marcus D.N."/>
            <person name="Dick G.J."/>
        </authorList>
    </citation>
    <scope>NUCLEOTIDE SEQUENCE [LARGE SCALE GENOMIC DNA]</scope>
    <source>
        <strain evidence="1">A8</strain>
    </source>
</reference>
<dbReference type="Proteomes" id="UP000192491">
    <property type="component" value="Unassembled WGS sequence"/>
</dbReference>
<protein>
    <submittedName>
        <fullName evidence="1">Uncharacterized protein</fullName>
    </submittedName>
</protein>
<gene>
    <name evidence="1" type="ORF">BWK73_09470</name>
</gene>
<feature type="non-terminal residue" evidence="1">
    <location>
        <position position="181"/>
    </location>
</feature>
<accession>A0A1Y1QUZ7</accession>
<name>A0A1Y1QUZ7_9GAMM</name>
<evidence type="ECO:0000313" key="2">
    <source>
        <dbReference type="Proteomes" id="UP000192491"/>
    </source>
</evidence>
<sequence>MKSPGVAYQAFTLEWHSGVAIHRDGWFTSASTPTQKNTSATTFAAGEWVTPSLVAPVTFPRAQFITQHRQLTVTPRIGRFYPQAYACAALDCSPSDFRPFRLIAATPDTLTADLNHPLARYPLRIIAPENAPLTPEISKALCETGAGMQAPYPGISTDYYATYPLSRADERADAQFYATPR</sequence>
<organism evidence="1 2">
    <name type="scientific">Thiothrix lacustris</name>
    <dbReference type="NCBI Taxonomy" id="525917"/>
    <lineage>
        <taxon>Bacteria</taxon>
        <taxon>Pseudomonadati</taxon>
        <taxon>Pseudomonadota</taxon>
        <taxon>Gammaproteobacteria</taxon>
        <taxon>Thiotrichales</taxon>
        <taxon>Thiotrichaceae</taxon>
        <taxon>Thiothrix</taxon>
    </lineage>
</organism>
<comment type="caution">
    <text evidence="1">The sequence shown here is derived from an EMBL/GenBank/DDBJ whole genome shotgun (WGS) entry which is preliminary data.</text>
</comment>
<dbReference type="AlphaFoldDB" id="A0A1Y1QUZ7"/>
<evidence type="ECO:0000313" key="1">
    <source>
        <dbReference type="EMBL" id="OQX14494.1"/>
    </source>
</evidence>
<proteinExistence type="predicted"/>
<dbReference type="EMBL" id="MTEJ01000028">
    <property type="protein sequence ID" value="OQX14494.1"/>
    <property type="molecule type" value="Genomic_DNA"/>
</dbReference>